<dbReference type="RefSeq" id="WP_317942402.1">
    <property type="nucleotide sequence ID" value="NZ_JAUBDI010000003.1"/>
</dbReference>
<comment type="caution">
    <text evidence="1">The sequence shown here is derived from an EMBL/GenBank/DDBJ whole genome shotgun (WGS) entry which is preliminary data.</text>
</comment>
<dbReference type="EMBL" id="JAUBDI010000003">
    <property type="protein sequence ID" value="MDW0112510.1"/>
    <property type="molecule type" value="Genomic_DNA"/>
</dbReference>
<dbReference type="InterPro" id="IPR015001">
    <property type="entry name" value="DUF1850"/>
</dbReference>
<gene>
    <name evidence="1" type="ORF">QT711_04880</name>
</gene>
<sequence length="157" mass="17846">MSRSKILVSGGIVVMLLLSLFLLRIPAIQVDYPDGRFYLMDTSLDIGWIHSVEKEPWFETYERDGDQLTLTTTKFKTFGAGVPASAELIEADDGFIHMTINEQMNEINLAVSSNVRTTLYTKNNEIPLYELADEYETVNIHAEKVSIWNLVRGEKID</sequence>
<dbReference type="Pfam" id="PF08905">
    <property type="entry name" value="DUF1850"/>
    <property type="match status" value="1"/>
</dbReference>
<accession>A0ABU4G862</accession>
<evidence type="ECO:0000313" key="2">
    <source>
        <dbReference type="Proteomes" id="UP001282284"/>
    </source>
</evidence>
<reference evidence="1 2" key="1">
    <citation type="submission" date="2023-06" db="EMBL/GenBank/DDBJ databases">
        <title>Sporosarcina sp. nov., isolated from Korean traditional fermented seafood 'Jeotgal'.</title>
        <authorList>
            <person name="Yang A.I."/>
            <person name="Shin N.-R."/>
        </authorList>
    </citation>
    <scope>NUCLEOTIDE SEQUENCE [LARGE SCALE GENOMIC DNA]</scope>
    <source>
        <strain evidence="1 2">KCTC13119</strain>
    </source>
</reference>
<name>A0ABU4G862_9BACL</name>
<evidence type="ECO:0000313" key="1">
    <source>
        <dbReference type="EMBL" id="MDW0112510.1"/>
    </source>
</evidence>
<dbReference type="Proteomes" id="UP001282284">
    <property type="component" value="Unassembled WGS sequence"/>
</dbReference>
<keyword evidence="2" id="KW-1185">Reference proteome</keyword>
<protein>
    <submittedName>
        <fullName evidence="1">DUF1850 domain-containing protein</fullName>
    </submittedName>
</protein>
<proteinExistence type="predicted"/>
<organism evidence="1 2">
    <name type="scientific">Sporosarcina saromensis</name>
    <dbReference type="NCBI Taxonomy" id="359365"/>
    <lineage>
        <taxon>Bacteria</taxon>
        <taxon>Bacillati</taxon>
        <taxon>Bacillota</taxon>
        <taxon>Bacilli</taxon>
        <taxon>Bacillales</taxon>
        <taxon>Caryophanaceae</taxon>
        <taxon>Sporosarcina</taxon>
    </lineage>
</organism>